<organism evidence="2 3">
    <name type="scientific">Acorus calamus</name>
    <name type="common">Sweet flag</name>
    <dbReference type="NCBI Taxonomy" id="4465"/>
    <lineage>
        <taxon>Eukaryota</taxon>
        <taxon>Viridiplantae</taxon>
        <taxon>Streptophyta</taxon>
        <taxon>Embryophyta</taxon>
        <taxon>Tracheophyta</taxon>
        <taxon>Spermatophyta</taxon>
        <taxon>Magnoliopsida</taxon>
        <taxon>Liliopsida</taxon>
        <taxon>Acoraceae</taxon>
        <taxon>Acorus</taxon>
    </lineage>
</organism>
<dbReference type="Proteomes" id="UP001180020">
    <property type="component" value="Unassembled WGS sequence"/>
</dbReference>
<proteinExistence type="predicted"/>
<accession>A0AAV9DD66</accession>
<evidence type="ECO:0000313" key="3">
    <source>
        <dbReference type="Proteomes" id="UP001180020"/>
    </source>
</evidence>
<name>A0AAV9DD66_ACOCL</name>
<reference evidence="2" key="2">
    <citation type="submission" date="2023-06" db="EMBL/GenBank/DDBJ databases">
        <authorList>
            <person name="Ma L."/>
            <person name="Liu K.-W."/>
            <person name="Li Z."/>
            <person name="Hsiao Y.-Y."/>
            <person name="Qi Y."/>
            <person name="Fu T."/>
            <person name="Tang G."/>
            <person name="Zhang D."/>
            <person name="Sun W.-H."/>
            <person name="Liu D.-K."/>
            <person name="Li Y."/>
            <person name="Chen G.-Z."/>
            <person name="Liu X.-D."/>
            <person name="Liao X.-Y."/>
            <person name="Jiang Y.-T."/>
            <person name="Yu X."/>
            <person name="Hao Y."/>
            <person name="Huang J."/>
            <person name="Zhao X.-W."/>
            <person name="Ke S."/>
            <person name="Chen Y.-Y."/>
            <person name="Wu W.-L."/>
            <person name="Hsu J.-L."/>
            <person name="Lin Y.-F."/>
            <person name="Huang M.-D."/>
            <person name="Li C.-Y."/>
            <person name="Huang L."/>
            <person name="Wang Z.-W."/>
            <person name="Zhao X."/>
            <person name="Zhong W.-Y."/>
            <person name="Peng D.-H."/>
            <person name="Ahmad S."/>
            <person name="Lan S."/>
            <person name="Zhang J.-S."/>
            <person name="Tsai W.-C."/>
            <person name="Van De Peer Y."/>
            <person name="Liu Z.-J."/>
        </authorList>
    </citation>
    <scope>NUCLEOTIDE SEQUENCE</scope>
    <source>
        <strain evidence="2">CP</strain>
        <tissue evidence="2">Leaves</tissue>
    </source>
</reference>
<protein>
    <recommendedName>
        <fullName evidence="1">RRM domain-containing protein</fullName>
    </recommendedName>
</protein>
<reference evidence="2" key="1">
    <citation type="journal article" date="2023" name="Nat. Commun.">
        <title>Diploid and tetraploid genomes of Acorus and the evolution of monocots.</title>
        <authorList>
            <person name="Ma L."/>
            <person name="Liu K.W."/>
            <person name="Li Z."/>
            <person name="Hsiao Y.Y."/>
            <person name="Qi Y."/>
            <person name="Fu T."/>
            <person name="Tang G.D."/>
            <person name="Zhang D."/>
            <person name="Sun W.H."/>
            <person name="Liu D.K."/>
            <person name="Li Y."/>
            <person name="Chen G.Z."/>
            <person name="Liu X.D."/>
            <person name="Liao X.Y."/>
            <person name="Jiang Y.T."/>
            <person name="Yu X."/>
            <person name="Hao Y."/>
            <person name="Huang J."/>
            <person name="Zhao X.W."/>
            <person name="Ke S."/>
            <person name="Chen Y.Y."/>
            <person name="Wu W.L."/>
            <person name="Hsu J.L."/>
            <person name="Lin Y.F."/>
            <person name="Huang M.D."/>
            <person name="Li C.Y."/>
            <person name="Huang L."/>
            <person name="Wang Z.W."/>
            <person name="Zhao X."/>
            <person name="Zhong W.Y."/>
            <person name="Peng D.H."/>
            <person name="Ahmad S."/>
            <person name="Lan S."/>
            <person name="Zhang J.S."/>
            <person name="Tsai W.C."/>
            <person name="Van de Peer Y."/>
            <person name="Liu Z.J."/>
        </authorList>
    </citation>
    <scope>NUCLEOTIDE SEQUENCE</scope>
    <source>
        <strain evidence="2">CP</strain>
    </source>
</reference>
<dbReference type="Gene3D" id="3.30.70.330">
    <property type="match status" value="1"/>
</dbReference>
<sequence>MLSAEKVLTTVVTDLVTRYSRGFGFVIYSTLEDADKGITGMDAQVSYSFLFVTLLVFI</sequence>
<evidence type="ECO:0000313" key="2">
    <source>
        <dbReference type="EMBL" id="KAK1299233.1"/>
    </source>
</evidence>
<dbReference type="SUPFAM" id="SSF54928">
    <property type="entry name" value="RNA-binding domain, RBD"/>
    <property type="match status" value="1"/>
</dbReference>
<dbReference type="InterPro" id="IPR012677">
    <property type="entry name" value="Nucleotide-bd_a/b_plait_sf"/>
</dbReference>
<gene>
    <name evidence="2" type="ORF">QJS10_CPB14g00258</name>
</gene>
<dbReference type="Pfam" id="PF00076">
    <property type="entry name" value="RRM_1"/>
    <property type="match status" value="1"/>
</dbReference>
<comment type="caution">
    <text evidence="2">The sequence shown here is derived from an EMBL/GenBank/DDBJ whole genome shotgun (WGS) entry which is preliminary data.</text>
</comment>
<dbReference type="EMBL" id="JAUJYO010000014">
    <property type="protein sequence ID" value="KAK1299233.1"/>
    <property type="molecule type" value="Genomic_DNA"/>
</dbReference>
<dbReference type="InterPro" id="IPR035979">
    <property type="entry name" value="RBD_domain_sf"/>
</dbReference>
<evidence type="ECO:0000259" key="1">
    <source>
        <dbReference type="Pfam" id="PF00076"/>
    </source>
</evidence>
<dbReference type="AlphaFoldDB" id="A0AAV9DD66"/>
<dbReference type="InterPro" id="IPR000504">
    <property type="entry name" value="RRM_dom"/>
</dbReference>
<keyword evidence="3" id="KW-1185">Reference proteome</keyword>
<feature type="domain" description="RRM" evidence="1">
    <location>
        <begin position="10"/>
        <end position="44"/>
    </location>
</feature>
<dbReference type="GO" id="GO:0003723">
    <property type="term" value="F:RNA binding"/>
    <property type="evidence" value="ECO:0007669"/>
    <property type="project" value="InterPro"/>
</dbReference>